<dbReference type="Proteomes" id="UP001438707">
    <property type="component" value="Unassembled WGS sequence"/>
</dbReference>
<evidence type="ECO:0000256" key="1">
    <source>
        <dbReference type="ARBA" id="ARBA00022574"/>
    </source>
</evidence>
<dbReference type="Gene3D" id="2.130.10.10">
    <property type="entry name" value="YVTN repeat-like/Quinoprotein amine dehydrogenase"/>
    <property type="match status" value="2"/>
</dbReference>
<keyword evidence="5" id="KW-1185">Reference proteome</keyword>
<feature type="repeat" description="WD" evidence="3">
    <location>
        <begin position="372"/>
        <end position="407"/>
    </location>
</feature>
<dbReference type="InterPro" id="IPR015943">
    <property type="entry name" value="WD40/YVTN_repeat-like_dom_sf"/>
</dbReference>
<dbReference type="PROSITE" id="PS50082">
    <property type="entry name" value="WD_REPEATS_2"/>
    <property type="match status" value="1"/>
</dbReference>
<dbReference type="InterPro" id="IPR001680">
    <property type="entry name" value="WD40_rpt"/>
</dbReference>
<dbReference type="PANTHER" id="PTHR19848">
    <property type="entry name" value="WD40 REPEAT PROTEIN"/>
    <property type="match status" value="1"/>
</dbReference>
<keyword evidence="2" id="KW-0677">Repeat</keyword>
<protein>
    <submittedName>
        <fullName evidence="4">Uncharacterized protein</fullName>
    </submittedName>
</protein>
<dbReference type="InterPro" id="IPR036322">
    <property type="entry name" value="WD40_repeat_dom_sf"/>
</dbReference>
<gene>
    <name evidence="4" type="ORF">WJX74_001562</name>
</gene>
<proteinExistence type="predicted"/>
<dbReference type="PANTHER" id="PTHR19848:SF8">
    <property type="entry name" value="F-BOX AND WD REPEAT DOMAIN CONTAINING 7"/>
    <property type="match status" value="1"/>
</dbReference>
<dbReference type="PROSITE" id="PS50896">
    <property type="entry name" value="LISH"/>
    <property type="match status" value="1"/>
</dbReference>
<dbReference type="InterPro" id="IPR006594">
    <property type="entry name" value="LisH"/>
</dbReference>
<organism evidence="4 5">
    <name type="scientific">Apatococcus lobatus</name>
    <dbReference type="NCBI Taxonomy" id="904363"/>
    <lineage>
        <taxon>Eukaryota</taxon>
        <taxon>Viridiplantae</taxon>
        <taxon>Chlorophyta</taxon>
        <taxon>core chlorophytes</taxon>
        <taxon>Trebouxiophyceae</taxon>
        <taxon>Chlorellales</taxon>
        <taxon>Chlorellaceae</taxon>
        <taxon>Apatococcus</taxon>
    </lineage>
</organism>
<comment type="caution">
    <text evidence="4">The sequence shown here is derived from an EMBL/GenBank/DDBJ whole genome shotgun (WGS) entry which is preliminary data.</text>
</comment>
<evidence type="ECO:0000256" key="2">
    <source>
        <dbReference type="ARBA" id="ARBA00022737"/>
    </source>
</evidence>
<keyword evidence="1 3" id="KW-0853">WD repeat</keyword>
<dbReference type="AlphaFoldDB" id="A0AAW1RGL4"/>
<reference evidence="4 5" key="1">
    <citation type="journal article" date="2024" name="Nat. Commun.">
        <title>Phylogenomics reveals the evolutionary origins of lichenization in chlorophyte algae.</title>
        <authorList>
            <person name="Puginier C."/>
            <person name="Libourel C."/>
            <person name="Otte J."/>
            <person name="Skaloud P."/>
            <person name="Haon M."/>
            <person name="Grisel S."/>
            <person name="Petersen M."/>
            <person name="Berrin J.G."/>
            <person name="Delaux P.M."/>
            <person name="Dal Grande F."/>
            <person name="Keller J."/>
        </authorList>
    </citation>
    <scope>NUCLEOTIDE SEQUENCE [LARGE SCALE GENOMIC DNA]</scope>
    <source>
        <strain evidence="4 5">SAG 2145</strain>
    </source>
</reference>
<dbReference type="SMART" id="SM00320">
    <property type="entry name" value="WD40"/>
    <property type="match status" value="5"/>
</dbReference>
<evidence type="ECO:0000313" key="5">
    <source>
        <dbReference type="Proteomes" id="UP001438707"/>
    </source>
</evidence>
<accession>A0AAW1RGL4</accession>
<dbReference type="SUPFAM" id="SSF50978">
    <property type="entry name" value="WD40 repeat-like"/>
    <property type="match status" value="1"/>
</dbReference>
<dbReference type="PROSITE" id="PS50294">
    <property type="entry name" value="WD_REPEATS_REGION"/>
    <property type="match status" value="1"/>
</dbReference>
<name>A0AAW1RGL4_9CHLO</name>
<evidence type="ECO:0000256" key="3">
    <source>
        <dbReference type="PROSITE-ProRule" id="PRU00221"/>
    </source>
</evidence>
<sequence>MDSRDPEQLALLLVQQFLREQGYESALNAVEKESKSKYMEAKLSRGSMLLEMVYTHIEAELSKEEDPEAAANKALAAEEERLLQGGRNDYPAALACTIRDLHPANIISVTCWPDRPQVVTGSGDSVVRLITHGGDVVWQTKKVSMGGVLCLALSPPAPSTTRPPQLLVGWMDGTVALLNAATGELQHAARPHRKYAIRLRWTRDGSHFLSASWDGSLALHHCSEGGGAAFSTPTTLPYATAVHDVEVLPDGHTAVASVRDSNYLRLISLPELTETDRVNMNAKGDDHVSFSATALEVSPCQQYLLVCTDGPRLLMLSIQGWRQVRNFYGLAVEKFHQPSAAWHSSGHYILAAAAAGWVYIFHVGSAKLVHKFKAHESNTRGLSYDPQLNTLATCSFDKTVKIYAQAA</sequence>
<dbReference type="EMBL" id="JALJOS010000011">
    <property type="protein sequence ID" value="KAK9832909.1"/>
    <property type="molecule type" value="Genomic_DNA"/>
</dbReference>
<dbReference type="Pfam" id="PF00400">
    <property type="entry name" value="WD40"/>
    <property type="match status" value="2"/>
</dbReference>
<evidence type="ECO:0000313" key="4">
    <source>
        <dbReference type="EMBL" id="KAK9832909.1"/>
    </source>
</evidence>